<proteinExistence type="predicted"/>
<evidence type="ECO:0000256" key="1">
    <source>
        <dbReference type="SAM" id="MobiDB-lite"/>
    </source>
</evidence>
<dbReference type="PATRIC" id="fig|1349767.4.peg.2400"/>
<accession>W0V245</accession>
<dbReference type="HOGENOM" id="CLU_158543_0_0_4"/>
<gene>
    <name evidence="2" type="ORF">GJA_688</name>
</gene>
<organism evidence="2 3">
    <name type="scientific">Janthinobacterium agaricidamnosum NBRC 102515 = DSM 9628</name>
    <dbReference type="NCBI Taxonomy" id="1349767"/>
    <lineage>
        <taxon>Bacteria</taxon>
        <taxon>Pseudomonadati</taxon>
        <taxon>Pseudomonadota</taxon>
        <taxon>Betaproteobacteria</taxon>
        <taxon>Burkholderiales</taxon>
        <taxon>Oxalobacteraceae</taxon>
        <taxon>Janthinobacterium</taxon>
    </lineage>
</organism>
<name>W0V245_9BURK</name>
<dbReference type="EMBL" id="HG322949">
    <property type="protein sequence ID" value="CDG81347.1"/>
    <property type="molecule type" value="Genomic_DNA"/>
</dbReference>
<dbReference type="OrthoDB" id="2651079at2"/>
<reference evidence="2 3" key="1">
    <citation type="journal article" date="2015" name="Genome Announc.">
        <title>Genome Sequence of Mushroom Soft-Rot Pathogen Janthinobacterium agaricidamnosum.</title>
        <authorList>
            <person name="Graupner K."/>
            <person name="Lackner G."/>
            <person name="Hertweck C."/>
        </authorList>
    </citation>
    <scope>NUCLEOTIDE SEQUENCE [LARGE SCALE GENOMIC DNA]</scope>
    <source>
        <strain evidence="3">NBRC 102515 / DSM 9628</strain>
    </source>
</reference>
<feature type="region of interest" description="Disordered" evidence="1">
    <location>
        <begin position="53"/>
        <end position="75"/>
    </location>
</feature>
<protein>
    <submittedName>
        <fullName evidence="2">Uncharacterized protein</fullName>
    </submittedName>
</protein>
<feature type="region of interest" description="Disordered" evidence="1">
    <location>
        <begin position="1"/>
        <end position="28"/>
    </location>
</feature>
<dbReference type="RefSeq" id="WP_061301608.1">
    <property type="nucleotide sequence ID" value="NZ_BCTH01000047.1"/>
</dbReference>
<evidence type="ECO:0000313" key="2">
    <source>
        <dbReference type="EMBL" id="CDG81347.1"/>
    </source>
</evidence>
<keyword evidence="3" id="KW-1185">Reference proteome</keyword>
<dbReference type="KEGG" id="jag:GJA_688"/>
<dbReference type="AlphaFoldDB" id="W0V245"/>
<evidence type="ECO:0000313" key="3">
    <source>
        <dbReference type="Proteomes" id="UP000027604"/>
    </source>
</evidence>
<sequence length="123" mass="13236">MKSMTQGQGGQGAAPVHGSWTHSFEEDEPGVRVYRPTHSYAFPACRRGRETLEFGDDGKLTALAPGPDDRPRRQPALQLTPLGMNRYAVGGTAAAPEHVIEVLEATLDRLKLAGIDEGGIRQA</sequence>
<dbReference type="Proteomes" id="UP000027604">
    <property type="component" value="Chromosome I"/>
</dbReference>